<keyword evidence="2" id="KW-1185">Reference proteome</keyword>
<reference evidence="1" key="1">
    <citation type="journal article" date="2017" name="MBio">
        <title>Type VI secretion-mediated competition in the bee gut microbiome.</title>
        <authorList>
            <person name="Steele M.I."/>
            <person name="Kwong W.K."/>
            <person name="Powell J.E."/>
            <person name="Whiteley M."/>
            <person name="Moran N.A."/>
        </authorList>
    </citation>
    <scope>NUCLEOTIDE SEQUENCE [LARGE SCALE GENOMIC DNA]</scope>
    <source>
        <strain evidence="1">WkB273</strain>
    </source>
</reference>
<organism evidence="1 2">
    <name type="scientific">Snodgrassella alvi</name>
    <dbReference type="NCBI Taxonomy" id="1196083"/>
    <lineage>
        <taxon>Bacteria</taxon>
        <taxon>Pseudomonadati</taxon>
        <taxon>Pseudomonadota</taxon>
        <taxon>Betaproteobacteria</taxon>
        <taxon>Neisseriales</taxon>
        <taxon>Neisseriaceae</taxon>
        <taxon>Snodgrassella</taxon>
    </lineage>
</organism>
<dbReference type="AlphaFoldDB" id="A0A2N9X9D7"/>
<proteinExistence type="predicted"/>
<comment type="caution">
    <text evidence="1">The sequence shown here is derived from an EMBL/GenBank/DDBJ whole genome shotgun (WGS) entry which is preliminary data.</text>
</comment>
<dbReference type="Proteomes" id="UP000230202">
    <property type="component" value="Unassembled WGS sequence"/>
</dbReference>
<protein>
    <submittedName>
        <fullName evidence="1">Uncharacterized protein</fullName>
    </submittedName>
</protein>
<dbReference type="EMBL" id="MEIL01000016">
    <property type="protein sequence ID" value="PIT41459.1"/>
    <property type="molecule type" value="Genomic_DNA"/>
</dbReference>
<evidence type="ECO:0000313" key="2">
    <source>
        <dbReference type="Proteomes" id="UP000230202"/>
    </source>
</evidence>
<accession>A0A2N9X9D7</accession>
<gene>
    <name evidence="1" type="ORF">BHC54_01550</name>
</gene>
<sequence length="64" mass="7635">MKLNNYNQKYNYLSTTIKNINSKQQMIGGSLFFGKFLYLNQSFFLKPNLNVIKLHIPIEIYHYS</sequence>
<name>A0A2N9X9D7_9NEIS</name>
<evidence type="ECO:0000313" key="1">
    <source>
        <dbReference type="EMBL" id="PIT41459.1"/>
    </source>
</evidence>